<dbReference type="Proteomes" id="UP000689195">
    <property type="component" value="Unassembled WGS sequence"/>
</dbReference>
<feature type="region of interest" description="Disordered" evidence="1">
    <location>
        <begin position="118"/>
        <end position="140"/>
    </location>
</feature>
<name>A0A8S1U436_9CILI</name>
<keyword evidence="3" id="KW-1185">Reference proteome</keyword>
<evidence type="ECO:0000256" key="1">
    <source>
        <dbReference type="SAM" id="MobiDB-lite"/>
    </source>
</evidence>
<gene>
    <name evidence="2" type="ORF">PPENT_87.1.T0320196</name>
</gene>
<evidence type="ECO:0000313" key="3">
    <source>
        <dbReference type="Proteomes" id="UP000689195"/>
    </source>
</evidence>
<protein>
    <submittedName>
        <fullName evidence="2">Uncharacterized protein</fullName>
    </submittedName>
</protein>
<sequence>MNSTSVGTKFKNNKESMSNITINKLVHPNNVQLKKSHYYSQSQQILDQQIDENLFFIPKYTLRRVKNSEQNIMTNQTVEKSLQSQLISKFLNENSIQLHQIKPLKQIDIKELISSSSKSNKKIKKQGNINTEPNQNKQTLPLMPQLKSSQIIADLYKFTFYSPKTQENKLRLPKEFQIQPCSKKKYFI</sequence>
<reference evidence="2" key="1">
    <citation type="submission" date="2021-01" db="EMBL/GenBank/DDBJ databases">
        <authorList>
            <consortium name="Genoscope - CEA"/>
            <person name="William W."/>
        </authorList>
    </citation>
    <scope>NUCLEOTIDE SEQUENCE</scope>
</reference>
<evidence type="ECO:0000313" key="2">
    <source>
        <dbReference type="EMBL" id="CAD8158863.1"/>
    </source>
</evidence>
<comment type="caution">
    <text evidence="2">The sequence shown here is derived from an EMBL/GenBank/DDBJ whole genome shotgun (WGS) entry which is preliminary data.</text>
</comment>
<organism evidence="2 3">
    <name type="scientific">Paramecium pentaurelia</name>
    <dbReference type="NCBI Taxonomy" id="43138"/>
    <lineage>
        <taxon>Eukaryota</taxon>
        <taxon>Sar</taxon>
        <taxon>Alveolata</taxon>
        <taxon>Ciliophora</taxon>
        <taxon>Intramacronucleata</taxon>
        <taxon>Oligohymenophorea</taxon>
        <taxon>Peniculida</taxon>
        <taxon>Parameciidae</taxon>
        <taxon>Paramecium</taxon>
    </lineage>
</organism>
<accession>A0A8S1U436</accession>
<dbReference type="AlphaFoldDB" id="A0A8S1U436"/>
<proteinExistence type="predicted"/>
<dbReference type="EMBL" id="CAJJDO010000032">
    <property type="protein sequence ID" value="CAD8158863.1"/>
    <property type="molecule type" value="Genomic_DNA"/>
</dbReference>